<dbReference type="AlphaFoldDB" id="A0A401S4D7"/>
<evidence type="ECO:0000313" key="1">
    <source>
        <dbReference type="EMBL" id="GCC25273.1"/>
    </source>
</evidence>
<sequence>MLQQCDISNKRYRALWSVDLIKSHEALLNAARRDAVILLKSIGNASKQWISRPSNILLLYYRWKWADALNDIVNLYRRWNGTESAEATNSITTLRHNWSGKVYELHRKGVTDIELNSIEQQHVKFISEFIYLQKKNLRHAAVTTEELIHMHNKESQTVGSCISESSAESLFCVFPESLVCLEMFCKDVLELSEELYKNSVHVLESNGTVLPDPDQEWWKINLPDWMQYINQVLPALEDTIISIQNITHQFLEYFKTTSIACSLKSHPDMGYYISDYSFKEAYMKKVWHL</sequence>
<dbReference type="Proteomes" id="UP000287033">
    <property type="component" value="Unassembled WGS sequence"/>
</dbReference>
<evidence type="ECO:0000313" key="2">
    <source>
        <dbReference type="Proteomes" id="UP000287033"/>
    </source>
</evidence>
<dbReference type="OrthoDB" id="9922825at2759"/>
<organism evidence="1 2">
    <name type="scientific">Chiloscyllium punctatum</name>
    <name type="common">Brownbanded bambooshark</name>
    <name type="synonym">Hemiscyllium punctatum</name>
    <dbReference type="NCBI Taxonomy" id="137246"/>
    <lineage>
        <taxon>Eukaryota</taxon>
        <taxon>Metazoa</taxon>
        <taxon>Chordata</taxon>
        <taxon>Craniata</taxon>
        <taxon>Vertebrata</taxon>
        <taxon>Chondrichthyes</taxon>
        <taxon>Elasmobranchii</taxon>
        <taxon>Galeomorphii</taxon>
        <taxon>Galeoidea</taxon>
        <taxon>Orectolobiformes</taxon>
        <taxon>Hemiscylliidae</taxon>
        <taxon>Chiloscyllium</taxon>
    </lineage>
</organism>
<reference evidence="1 2" key="1">
    <citation type="journal article" date="2018" name="Nat. Ecol. Evol.">
        <title>Shark genomes provide insights into elasmobranch evolution and the origin of vertebrates.</title>
        <authorList>
            <person name="Hara Y"/>
            <person name="Yamaguchi K"/>
            <person name="Onimaru K"/>
            <person name="Kadota M"/>
            <person name="Koyanagi M"/>
            <person name="Keeley SD"/>
            <person name="Tatsumi K"/>
            <person name="Tanaka K"/>
            <person name="Motone F"/>
            <person name="Kageyama Y"/>
            <person name="Nozu R"/>
            <person name="Adachi N"/>
            <person name="Nishimura O"/>
            <person name="Nakagawa R"/>
            <person name="Tanegashima C"/>
            <person name="Kiyatake I"/>
            <person name="Matsumoto R"/>
            <person name="Murakumo K"/>
            <person name="Nishida K"/>
            <person name="Terakita A"/>
            <person name="Kuratani S"/>
            <person name="Sato K"/>
            <person name="Hyodo S Kuraku.S."/>
        </authorList>
    </citation>
    <scope>NUCLEOTIDE SEQUENCE [LARGE SCALE GENOMIC DNA]</scope>
</reference>
<accession>A0A401S4D7</accession>
<proteinExistence type="predicted"/>
<dbReference type="OMA" id="THQFLEY"/>
<protein>
    <submittedName>
        <fullName evidence="1">Uncharacterized protein</fullName>
    </submittedName>
</protein>
<dbReference type="EMBL" id="BEZZ01000081">
    <property type="protein sequence ID" value="GCC25273.1"/>
    <property type="molecule type" value="Genomic_DNA"/>
</dbReference>
<gene>
    <name evidence="1" type="ORF">chiPu_0003682</name>
</gene>
<name>A0A401S4D7_CHIPU</name>
<comment type="caution">
    <text evidence="1">The sequence shown here is derived from an EMBL/GenBank/DDBJ whole genome shotgun (WGS) entry which is preliminary data.</text>
</comment>
<keyword evidence="2" id="KW-1185">Reference proteome</keyword>